<keyword evidence="3 9" id="KW-0479">Metal-binding</keyword>
<evidence type="ECO:0000256" key="11">
    <source>
        <dbReference type="SAM" id="MobiDB-lite"/>
    </source>
</evidence>
<dbReference type="GO" id="GO:0005737">
    <property type="term" value="C:cytoplasm"/>
    <property type="evidence" value="ECO:0007669"/>
    <property type="project" value="UniProtKB-SubCell"/>
</dbReference>
<comment type="subunit">
    <text evidence="9">Homodimer.</text>
</comment>
<dbReference type="Gene3D" id="2.10.230.10">
    <property type="entry name" value="Heat shock protein DnaJ, cysteine-rich domain"/>
    <property type="match status" value="1"/>
</dbReference>
<keyword evidence="7 9" id="KW-0346">Stress response</keyword>
<feature type="repeat" description="CXXCXGXG motif" evidence="9">
    <location>
        <begin position="199"/>
        <end position="206"/>
    </location>
</feature>
<dbReference type="GO" id="GO:0005524">
    <property type="term" value="F:ATP binding"/>
    <property type="evidence" value="ECO:0007669"/>
    <property type="project" value="InterPro"/>
</dbReference>
<keyword evidence="15" id="KW-1185">Reference proteome</keyword>
<evidence type="ECO:0000256" key="6">
    <source>
        <dbReference type="ARBA" id="ARBA00022833"/>
    </source>
</evidence>
<dbReference type="FunFam" id="2.60.260.20:FF:000005">
    <property type="entry name" value="Chaperone protein dnaJ 1, mitochondrial"/>
    <property type="match status" value="1"/>
</dbReference>
<keyword evidence="2 9" id="KW-0235">DNA replication</keyword>
<dbReference type="NCBIfam" id="NF008035">
    <property type="entry name" value="PRK10767.1"/>
    <property type="match status" value="1"/>
</dbReference>
<dbReference type="NCBIfam" id="NF010891">
    <property type="entry name" value="PRK14298.1"/>
    <property type="match status" value="1"/>
</dbReference>
<feature type="binding site" evidence="9">
    <location>
        <position position="216"/>
    </location>
    <ligand>
        <name>Zn(2+)</name>
        <dbReference type="ChEBI" id="CHEBI:29105"/>
        <label>1</label>
    </ligand>
</feature>
<feature type="binding site" evidence="9">
    <location>
        <position position="176"/>
    </location>
    <ligand>
        <name>Zn(2+)</name>
        <dbReference type="ChEBI" id="CHEBI:29105"/>
        <label>2</label>
    </ligand>
</feature>
<feature type="zinc finger region" description="CR-type" evidence="10">
    <location>
        <begin position="143"/>
        <end position="225"/>
    </location>
</feature>
<comment type="function">
    <text evidence="9">Participates actively in the response to hyperosmotic and heat shock by preventing the aggregation of stress-denatured proteins and by disaggregating proteins, also in an autonomous, DnaK-independent fashion. Unfolded proteins bind initially to DnaJ; upon interaction with the DnaJ-bound protein, DnaK hydrolyzes its bound ATP, resulting in the formation of a stable complex. GrpE releases ADP from DnaK; ATP binding to DnaK triggers the release of the substrate protein, thus completing the reaction cycle. Several rounds of ATP-dependent interactions between DnaJ, DnaK and GrpE are required for fully efficient folding. Also involved, together with DnaK and GrpE, in the DNA replication of plasmids through activation of initiation proteins.</text>
</comment>
<feature type="binding site" evidence="9">
    <location>
        <position position="156"/>
    </location>
    <ligand>
        <name>Zn(2+)</name>
        <dbReference type="ChEBI" id="CHEBI:29105"/>
        <label>1</label>
    </ligand>
</feature>
<dbReference type="Pfam" id="PF01556">
    <property type="entry name" value="DnaJ_C"/>
    <property type="match status" value="1"/>
</dbReference>
<dbReference type="GO" id="GO:0051082">
    <property type="term" value="F:unfolded protein binding"/>
    <property type="evidence" value="ECO:0007669"/>
    <property type="project" value="UniProtKB-UniRule"/>
</dbReference>
<dbReference type="InterPro" id="IPR008971">
    <property type="entry name" value="HSP40/DnaJ_pept-bd"/>
</dbReference>
<dbReference type="Gene3D" id="2.60.260.20">
    <property type="entry name" value="Urease metallochaperone UreE, N-terminal domain"/>
    <property type="match status" value="2"/>
</dbReference>
<dbReference type="PANTHER" id="PTHR43096:SF52">
    <property type="entry name" value="DNAJ HOMOLOG 1, MITOCHONDRIAL-RELATED"/>
    <property type="match status" value="1"/>
</dbReference>
<keyword evidence="8 9" id="KW-0143">Chaperone</keyword>
<feature type="repeat" description="CXXCXGXG motif" evidence="9">
    <location>
        <begin position="173"/>
        <end position="180"/>
    </location>
</feature>
<keyword evidence="5 9" id="KW-0863">Zinc-finger</keyword>
<feature type="binding site" evidence="9">
    <location>
        <position position="202"/>
    </location>
    <ligand>
        <name>Zn(2+)</name>
        <dbReference type="ChEBI" id="CHEBI:29105"/>
        <label>2</label>
    </ligand>
</feature>
<comment type="domain">
    <text evidence="9">The J domain is necessary and sufficient to stimulate DnaK ATPase activity. Zinc center 1 plays an important role in the autonomous, DnaK-independent chaperone activity of DnaJ. Zinc center 2 is essential for interaction with DnaK and for DnaJ activity.</text>
</comment>
<name>A0AAE3L190_9EURY</name>
<dbReference type="CDD" id="cd10747">
    <property type="entry name" value="DnaJ_C"/>
    <property type="match status" value="1"/>
</dbReference>
<dbReference type="FunFam" id="2.10.230.10:FF:000002">
    <property type="entry name" value="Molecular chaperone DnaJ"/>
    <property type="match status" value="1"/>
</dbReference>
<feature type="region of interest" description="Disordered" evidence="11">
    <location>
        <begin position="360"/>
        <end position="388"/>
    </location>
</feature>
<protein>
    <recommendedName>
        <fullName evidence="9">Chaperone protein DnaJ</fullName>
    </recommendedName>
</protein>
<dbReference type="Pfam" id="PF00226">
    <property type="entry name" value="DnaJ"/>
    <property type="match status" value="1"/>
</dbReference>
<feature type="compositionally biased region" description="Basic and acidic residues" evidence="11">
    <location>
        <begin position="378"/>
        <end position="388"/>
    </location>
</feature>
<dbReference type="InterPro" id="IPR001623">
    <property type="entry name" value="DnaJ_domain"/>
</dbReference>
<evidence type="ECO:0000313" key="14">
    <source>
        <dbReference type="EMBL" id="MCQ6962963.1"/>
    </source>
</evidence>
<dbReference type="PROSITE" id="PS50076">
    <property type="entry name" value="DNAJ_2"/>
    <property type="match status" value="1"/>
</dbReference>
<dbReference type="InterPro" id="IPR002939">
    <property type="entry name" value="DnaJ_C"/>
</dbReference>
<keyword evidence="6 9" id="KW-0862">Zinc</keyword>
<feature type="repeat" description="CXXCXGXG motif" evidence="9">
    <location>
        <begin position="156"/>
        <end position="163"/>
    </location>
</feature>
<dbReference type="GO" id="GO:0042026">
    <property type="term" value="P:protein refolding"/>
    <property type="evidence" value="ECO:0007669"/>
    <property type="project" value="TreeGrafter"/>
</dbReference>
<dbReference type="InterPro" id="IPR012724">
    <property type="entry name" value="DnaJ"/>
</dbReference>
<feature type="binding site" evidence="9">
    <location>
        <position position="159"/>
    </location>
    <ligand>
        <name>Zn(2+)</name>
        <dbReference type="ChEBI" id="CHEBI:29105"/>
        <label>1</label>
    </ligand>
</feature>
<comment type="subcellular location">
    <subcellularLocation>
        <location evidence="9">Cytoplasm</location>
    </subcellularLocation>
</comment>
<feature type="binding site" evidence="9">
    <location>
        <position position="213"/>
    </location>
    <ligand>
        <name>Zn(2+)</name>
        <dbReference type="ChEBI" id="CHEBI:29105"/>
        <label>1</label>
    </ligand>
</feature>
<evidence type="ECO:0000256" key="10">
    <source>
        <dbReference type="PROSITE-ProRule" id="PRU00546"/>
    </source>
</evidence>
<dbReference type="PRINTS" id="PR00625">
    <property type="entry name" value="JDOMAIN"/>
</dbReference>
<evidence type="ECO:0000259" key="12">
    <source>
        <dbReference type="PROSITE" id="PS50076"/>
    </source>
</evidence>
<dbReference type="SMART" id="SM00271">
    <property type="entry name" value="DnaJ"/>
    <property type="match status" value="1"/>
</dbReference>
<evidence type="ECO:0000259" key="13">
    <source>
        <dbReference type="PROSITE" id="PS51188"/>
    </source>
</evidence>
<feature type="domain" description="J" evidence="12">
    <location>
        <begin position="6"/>
        <end position="70"/>
    </location>
</feature>
<dbReference type="HAMAP" id="MF_01152">
    <property type="entry name" value="DnaJ"/>
    <property type="match status" value="1"/>
</dbReference>
<dbReference type="NCBIfam" id="TIGR02349">
    <property type="entry name" value="DnaJ_bact"/>
    <property type="match status" value="1"/>
</dbReference>
<dbReference type="SUPFAM" id="SSF57938">
    <property type="entry name" value="DnaJ/Hsp40 cysteine-rich domain"/>
    <property type="match status" value="1"/>
</dbReference>
<proteinExistence type="inferred from homology"/>
<dbReference type="InterPro" id="IPR001305">
    <property type="entry name" value="HSP_DnaJ_Cys-rich_dom"/>
</dbReference>
<evidence type="ECO:0000256" key="2">
    <source>
        <dbReference type="ARBA" id="ARBA00022705"/>
    </source>
</evidence>
<dbReference type="Proteomes" id="UP001206983">
    <property type="component" value="Unassembled WGS sequence"/>
</dbReference>
<dbReference type="InterPro" id="IPR036869">
    <property type="entry name" value="J_dom_sf"/>
</dbReference>
<dbReference type="Gene3D" id="1.10.287.110">
    <property type="entry name" value="DnaJ domain"/>
    <property type="match status" value="1"/>
</dbReference>
<dbReference type="AlphaFoldDB" id="A0AAE3L190"/>
<dbReference type="FunFam" id="1.10.287.110:FF:000031">
    <property type="entry name" value="Molecular chaperone DnaJ"/>
    <property type="match status" value="1"/>
</dbReference>
<dbReference type="Pfam" id="PF00684">
    <property type="entry name" value="DnaJ_CXXCXGXG"/>
    <property type="match status" value="1"/>
</dbReference>
<comment type="cofactor">
    <cofactor evidence="9">
        <name>Zn(2+)</name>
        <dbReference type="ChEBI" id="CHEBI:29105"/>
    </cofactor>
    <text evidence="9">Binds 2 Zn(2+) ions per monomer.</text>
</comment>
<dbReference type="PROSITE" id="PS00636">
    <property type="entry name" value="DNAJ_1"/>
    <property type="match status" value="1"/>
</dbReference>
<feature type="domain" description="CR-type" evidence="13">
    <location>
        <begin position="143"/>
        <end position="225"/>
    </location>
</feature>
<evidence type="ECO:0000256" key="7">
    <source>
        <dbReference type="ARBA" id="ARBA00023016"/>
    </source>
</evidence>
<dbReference type="PANTHER" id="PTHR43096">
    <property type="entry name" value="DNAJ HOMOLOG 1, MITOCHONDRIAL-RELATED"/>
    <property type="match status" value="1"/>
</dbReference>
<organism evidence="14 15">
    <name type="scientific">Methanolobus chelungpuianus</name>
    <dbReference type="NCBI Taxonomy" id="502115"/>
    <lineage>
        <taxon>Archaea</taxon>
        <taxon>Methanobacteriati</taxon>
        <taxon>Methanobacteriota</taxon>
        <taxon>Stenosarchaea group</taxon>
        <taxon>Methanomicrobia</taxon>
        <taxon>Methanosarcinales</taxon>
        <taxon>Methanosarcinaceae</taxon>
        <taxon>Methanolobus</taxon>
    </lineage>
</organism>
<feature type="binding site" evidence="9">
    <location>
        <position position="199"/>
    </location>
    <ligand>
        <name>Zn(2+)</name>
        <dbReference type="ChEBI" id="CHEBI:29105"/>
        <label>2</label>
    </ligand>
</feature>
<evidence type="ECO:0000256" key="4">
    <source>
        <dbReference type="ARBA" id="ARBA00022737"/>
    </source>
</evidence>
<feature type="binding site" evidence="9">
    <location>
        <position position="173"/>
    </location>
    <ligand>
        <name>Zn(2+)</name>
        <dbReference type="ChEBI" id="CHEBI:29105"/>
        <label>2</label>
    </ligand>
</feature>
<reference evidence="14 15" key="1">
    <citation type="journal article" date="2011" name="Appl. Environ. Microbiol.">
        <title>Methanogenic archaea isolated from Taiwan's Chelungpu fault.</title>
        <authorList>
            <person name="Wu S.Y."/>
            <person name="Lai M.C."/>
        </authorList>
    </citation>
    <scope>NUCLEOTIDE SEQUENCE [LARGE SCALE GENOMIC DNA]</scope>
    <source>
        <strain evidence="14 15">St545Mb</strain>
    </source>
</reference>
<evidence type="ECO:0000256" key="3">
    <source>
        <dbReference type="ARBA" id="ARBA00022723"/>
    </source>
</evidence>
<dbReference type="GO" id="GO:0006260">
    <property type="term" value="P:DNA replication"/>
    <property type="evidence" value="ECO:0007669"/>
    <property type="project" value="UniProtKB-KW"/>
</dbReference>
<dbReference type="InterPro" id="IPR036410">
    <property type="entry name" value="HSP_DnaJ_Cys-rich_dom_sf"/>
</dbReference>
<keyword evidence="1 9" id="KW-0963">Cytoplasm</keyword>
<evidence type="ECO:0000313" key="15">
    <source>
        <dbReference type="Proteomes" id="UP001206983"/>
    </source>
</evidence>
<dbReference type="CDD" id="cd10719">
    <property type="entry name" value="DnaJ_zf"/>
    <property type="match status" value="1"/>
</dbReference>
<keyword evidence="4 9" id="KW-0677">Repeat</keyword>
<accession>A0AAE3L190</accession>
<evidence type="ECO:0000256" key="9">
    <source>
        <dbReference type="HAMAP-Rule" id="MF_01152"/>
    </source>
</evidence>
<comment type="caution">
    <text evidence="14">The sequence shown here is derived from an EMBL/GenBank/DDBJ whole genome shotgun (WGS) entry which is preliminary data.</text>
</comment>
<dbReference type="EMBL" id="JTEO01000004">
    <property type="protein sequence ID" value="MCQ6962963.1"/>
    <property type="molecule type" value="Genomic_DNA"/>
</dbReference>
<dbReference type="PROSITE" id="PS51188">
    <property type="entry name" value="ZF_CR"/>
    <property type="match status" value="1"/>
</dbReference>
<dbReference type="GO" id="GO:0008270">
    <property type="term" value="F:zinc ion binding"/>
    <property type="evidence" value="ECO:0007669"/>
    <property type="project" value="UniProtKB-UniRule"/>
</dbReference>
<dbReference type="CDD" id="cd06257">
    <property type="entry name" value="DnaJ"/>
    <property type="match status" value="1"/>
</dbReference>
<dbReference type="GO" id="GO:0009408">
    <property type="term" value="P:response to heat"/>
    <property type="evidence" value="ECO:0007669"/>
    <property type="project" value="InterPro"/>
</dbReference>
<dbReference type="InterPro" id="IPR018253">
    <property type="entry name" value="DnaJ_domain_CS"/>
</dbReference>
<comment type="similarity">
    <text evidence="9">Belongs to the DnaJ family.</text>
</comment>
<evidence type="ECO:0000256" key="1">
    <source>
        <dbReference type="ARBA" id="ARBA00022490"/>
    </source>
</evidence>
<gene>
    <name evidence="9" type="primary">dnaJ</name>
    <name evidence="14" type="ORF">PV02_07830</name>
</gene>
<feature type="repeat" description="CXXCXGXG motif" evidence="9">
    <location>
        <begin position="213"/>
        <end position="220"/>
    </location>
</feature>
<dbReference type="GO" id="GO:0031072">
    <property type="term" value="F:heat shock protein binding"/>
    <property type="evidence" value="ECO:0007669"/>
    <property type="project" value="InterPro"/>
</dbReference>
<evidence type="ECO:0000256" key="8">
    <source>
        <dbReference type="ARBA" id="ARBA00023186"/>
    </source>
</evidence>
<dbReference type="RefSeq" id="WP_256622840.1">
    <property type="nucleotide sequence ID" value="NZ_JTEO01000004.1"/>
</dbReference>
<sequence>MSTTRDYYEILGVSKESTEAEIKKEYRKLAMKYHPDKNKEPGAEEKFKEISEAYAVLSDTEKREQYDRFGHAGIDSRYSQEDIFRNADFRGFEDLGDILGSIFGGGFGGFGGGFGGQQQRRGPVRGSDLRYDLNITLEQAAQGVETTINVPRAEICDTCSGTGAKPGTSPKTCTNCHGTGQVTHARDTPFGRFMSTSTCNVCRGTGEIIEEPCPACRGTGKQKKVRKISVKVPKGADTGLRLKISGEGEQGSPGAPPGDLYVVLHVEPHRMFERAGDDILYELPLTFTQAALGADVMVPTLHGNVKMNVKPGTQTHSILRLKGKGMPYLHGRGQGDQLVRVVVRTPTNLTEEQKNLLRKLDLPEESGKSKNPKGGKGIFDKVKEAFDT</sequence>
<dbReference type="SUPFAM" id="SSF46565">
    <property type="entry name" value="Chaperone J-domain"/>
    <property type="match status" value="1"/>
</dbReference>
<dbReference type="SUPFAM" id="SSF49493">
    <property type="entry name" value="HSP40/DnaJ peptide-binding domain"/>
    <property type="match status" value="2"/>
</dbReference>
<evidence type="ECO:0000256" key="5">
    <source>
        <dbReference type="ARBA" id="ARBA00022771"/>
    </source>
</evidence>